<comment type="caution">
    <text evidence="1">The sequence shown here is derived from an EMBL/GenBank/DDBJ whole genome shotgun (WGS) entry which is preliminary data.</text>
</comment>
<gene>
    <name evidence="1" type="ORF">E5331_14560</name>
</gene>
<protein>
    <submittedName>
        <fullName evidence="1">Uncharacterized protein</fullName>
    </submittedName>
</protein>
<evidence type="ECO:0000313" key="2">
    <source>
        <dbReference type="Proteomes" id="UP000306319"/>
    </source>
</evidence>
<dbReference type="EMBL" id="SRYB01000025">
    <property type="protein sequence ID" value="TGY77404.1"/>
    <property type="molecule type" value="Genomic_DNA"/>
</dbReference>
<reference evidence="1" key="1">
    <citation type="submission" date="2019-04" db="EMBL/GenBank/DDBJ databases">
        <title>Microbes associate with the intestines of laboratory mice.</title>
        <authorList>
            <person name="Navarre W."/>
            <person name="Wong E."/>
            <person name="Huang K."/>
            <person name="Tropini C."/>
            <person name="Ng K."/>
            <person name="Yu B."/>
        </authorList>
    </citation>
    <scope>NUCLEOTIDE SEQUENCE</scope>
    <source>
        <strain evidence="1">NM04_E33</strain>
    </source>
</reference>
<sequence length="60" mass="6492">MVRSILPGRERRIHVDTTLPRSEFEKQLKIVSMGDAYAGASVTSKDGMGGNGEFRPLGGD</sequence>
<name>A0AC61REB0_9BACT</name>
<keyword evidence="2" id="KW-1185">Reference proteome</keyword>
<accession>A0AC61REB0</accession>
<organism evidence="1 2">
    <name type="scientific">Lepagella muris</name>
    <dbReference type="NCBI Taxonomy" id="3032870"/>
    <lineage>
        <taxon>Bacteria</taxon>
        <taxon>Pseudomonadati</taxon>
        <taxon>Bacteroidota</taxon>
        <taxon>Bacteroidia</taxon>
        <taxon>Bacteroidales</taxon>
        <taxon>Muribaculaceae</taxon>
        <taxon>Lepagella</taxon>
    </lineage>
</organism>
<proteinExistence type="predicted"/>
<dbReference type="Proteomes" id="UP000306319">
    <property type="component" value="Unassembled WGS sequence"/>
</dbReference>
<evidence type="ECO:0000313" key="1">
    <source>
        <dbReference type="EMBL" id="TGY77404.1"/>
    </source>
</evidence>